<evidence type="ECO:0000256" key="5">
    <source>
        <dbReference type="ARBA" id="ARBA00022741"/>
    </source>
</evidence>
<dbReference type="CDD" id="cd03213">
    <property type="entry name" value="ABCG_EPDR"/>
    <property type="match status" value="1"/>
</dbReference>
<dbReference type="PANTHER" id="PTHR48041:SF63">
    <property type="entry name" value="EARLY GENE AT 23, ISOFORM C"/>
    <property type="match status" value="1"/>
</dbReference>
<keyword evidence="6" id="KW-0067">ATP-binding</keyword>
<dbReference type="Gene3D" id="3.40.50.300">
    <property type="entry name" value="P-loop containing nucleotide triphosphate hydrolases"/>
    <property type="match status" value="1"/>
</dbReference>
<feature type="domain" description="ABC transporter" evidence="10">
    <location>
        <begin position="12"/>
        <end position="249"/>
    </location>
</feature>
<keyword evidence="8 9" id="KW-0472">Membrane</keyword>
<dbReference type="GO" id="GO:0005524">
    <property type="term" value="F:ATP binding"/>
    <property type="evidence" value="ECO:0007669"/>
    <property type="project" value="UniProtKB-KW"/>
</dbReference>
<dbReference type="InterPro" id="IPR050352">
    <property type="entry name" value="ABCG_transporters"/>
</dbReference>
<comment type="caution">
    <text evidence="11">The sequence shown here is derived from an EMBL/GenBank/DDBJ whole genome shotgun (WGS) entry which is preliminary data.</text>
</comment>
<dbReference type="InterPro" id="IPR013525">
    <property type="entry name" value="ABC2_TM"/>
</dbReference>
<gene>
    <name evidence="11" type="ORF">EB796_012548</name>
</gene>
<dbReference type="SMART" id="SM00382">
    <property type="entry name" value="AAA"/>
    <property type="match status" value="1"/>
</dbReference>
<dbReference type="OrthoDB" id="66620at2759"/>
<evidence type="ECO:0000256" key="1">
    <source>
        <dbReference type="ARBA" id="ARBA00004141"/>
    </source>
</evidence>
<dbReference type="EMBL" id="VXIV02001852">
    <property type="protein sequence ID" value="KAF6029151.1"/>
    <property type="molecule type" value="Genomic_DNA"/>
</dbReference>
<evidence type="ECO:0000256" key="6">
    <source>
        <dbReference type="ARBA" id="ARBA00022840"/>
    </source>
</evidence>
<comment type="similarity">
    <text evidence="2">Belongs to the ABC transporter superfamily. ABCG family. Eye pigment precursor importer (TC 3.A.1.204) subfamily.</text>
</comment>
<dbReference type="Pfam" id="PF00005">
    <property type="entry name" value="ABC_tran"/>
    <property type="match status" value="1"/>
</dbReference>
<evidence type="ECO:0000256" key="9">
    <source>
        <dbReference type="SAM" id="Phobius"/>
    </source>
</evidence>
<evidence type="ECO:0000313" key="11">
    <source>
        <dbReference type="EMBL" id="KAF6029151.1"/>
    </source>
</evidence>
<keyword evidence="12" id="KW-1185">Reference proteome</keyword>
<feature type="transmembrane region" description="Helical" evidence="9">
    <location>
        <begin position="531"/>
        <end position="551"/>
    </location>
</feature>
<feature type="transmembrane region" description="Helical" evidence="9">
    <location>
        <begin position="498"/>
        <end position="519"/>
    </location>
</feature>
<dbReference type="Proteomes" id="UP000593567">
    <property type="component" value="Unassembled WGS sequence"/>
</dbReference>
<name>A0A7J7JU31_BUGNE</name>
<comment type="subcellular location">
    <subcellularLocation>
        <location evidence="1">Membrane</location>
        <topology evidence="1">Multi-pass membrane protein</topology>
    </subcellularLocation>
</comment>
<dbReference type="GO" id="GO:0016887">
    <property type="term" value="F:ATP hydrolysis activity"/>
    <property type="evidence" value="ECO:0007669"/>
    <property type="project" value="InterPro"/>
</dbReference>
<dbReference type="PANTHER" id="PTHR48041">
    <property type="entry name" value="ABC TRANSPORTER G FAMILY MEMBER 28"/>
    <property type="match status" value="1"/>
</dbReference>
<feature type="transmembrane region" description="Helical" evidence="9">
    <location>
        <begin position="423"/>
        <end position="445"/>
    </location>
</feature>
<keyword evidence="4 9" id="KW-0812">Transmembrane</keyword>
<evidence type="ECO:0000256" key="8">
    <source>
        <dbReference type="ARBA" id="ARBA00023136"/>
    </source>
</evidence>
<evidence type="ECO:0000256" key="4">
    <source>
        <dbReference type="ARBA" id="ARBA00022692"/>
    </source>
</evidence>
<evidence type="ECO:0000259" key="10">
    <source>
        <dbReference type="PROSITE" id="PS50893"/>
    </source>
</evidence>
<accession>A0A7J7JU31</accession>
<feature type="transmembrane region" description="Helical" evidence="9">
    <location>
        <begin position="649"/>
        <end position="671"/>
    </location>
</feature>
<evidence type="ECO:0000313" key="12">
    <source>
        <dbReference type="Proteomes" id="UP000593567"/>
    </source>
</evidence>
<reference evidence="11" key="1">
    <citation type="submission" date="2020-06" db="EMBL/GenBank/DDBJ databases">
        <title>Draft genome of Bugula neritina, a colonial animal packing powerful symbionts and potential medicines.</title>
        <authorList>
            <person name="Rayko M."/>
        </authorList>
    </citation>
    <scope>NUCLEOTIDE SEQUENCE [LARGE SCALE GENOMIC DNA]</scope>
    <source>
        <strain evidence="11">Kwan_BN1</strain>
    </source>
</reference>
<sequence length="680" mass="76301">MDTAVKHSGYELKFTDLCVKIDKREILKDVYGVAKPGEMVAIMGPSGAGKTTLINCLAGRRPIESGTLTLNSRPINKQLKRKISYVLQNDIFLENLTCWETLWYTALLRLPGSMSTSQKKERVMDIVDTLDMKKCLHTKIGGGLTRGLSGGEKKRTTIACELLTNPALMLLDEPTSGLDSSNAFSLCTILKQFAKDSGKTVVASIHQPSSQIFNMFDKLLLLCDGKMAYFGEVKNCAQHFASLELPCPANYNLADHILDLVKVSPEKHRELTMAAEKQKENNFIKMNNSENTPKKILATQAVGNDNLGYVIEECGEITLNTLNYNNNMMTTPQQKETDGKDFAQQKALGCTVSAPSPDRGSESRWPASFFLQFYVLFLRSLKYSYSRLIHKWAMIQMVIFTAFASALWYQVEAKESEITNRQGLMFVAILNSTFPVYMDTVLSVIGERMIVTKERLAGYYRLSAYLLAKNCSDIILHLALSTFFFTPLFIFSGLSVKILVYLKMLGLLCLSCIVNHSLGELFANVFVDLNPALLGGSTLLLVYTIAGGFFVKNIPLWMKWLTHLSTQFHCFSIVTIIDLSNSQFLCSSPKSLYSSCRMNQSDLFNTNQSALSFDNQSALSFTNQSEVNNYVATEELLNRNTLDSDGWTIYYHIFVLIGYVVVLKLIMYLLVRFARKPHLS</sequence>
<dbReference type="GO" id="GO:0140359">
    <property type="term" value="F:ABC-type transporter activity"/>
    <property type="evidence" value="ECO:0007669"/>
    <property type="project" value="InterPro"/>
</dbReference>
<feature type="transmembrane region" description="Helical" evidence="9">
    <location>
        <begin position="474"/>
        <end position="492"/>
    </location>
</feature>
<protein>
    <recommendedName>
        <fullName evidence="10">ABC transporter domain-containing protein</fullName>
    </recommendedName>
</protein>
<keyword evidence="5" id="KW-0547">Nucleotide-binding</keyword>
<dbReference type="GO" id="GO:0005886">
    <property type="term" value="C:plasma membrane"/>
    <property type="evidence" value="ECO:0007669"/>
    <property type="project" value="TreeGrafter"/>
</dbReference>
<dbReference type="InterPro" id="IPR003593">
    <property type="entry name" value="AAA+_ATPase"/>
</dbReference>
<organism evidence="11 12">
    <name type="scientific">Bugula neritina</name>
    <name type="common">Brown bryozoan</name>
    <name type="synonym">Sertularia neritina</name>
    <dbReference type="NCBI Taxonomy" id="10212"/>
    <lineage>
        <taxon>Eukaryota</taxon>
        <taxon>Metazoa</taxon>
        <taxon>Spiralia</taxon>
        <taxon>Lophotrochozoa</taxon>
        <taxon>Bryozoa</taxon>
        <taxon>Gymnolaemata</taxon>
        <taxon>Cheilostomatida</taxon>
        <taxon>Flustrina</taxon>
        <taxon>Buguloidea</taxon>
        <taxon>Bugulidae</taxon>
        <taxon>Bugula</taxon>
    </lineage>
</organism>
<dbReference type="Pfam" id="PF01061">
    <property type="entry name" value="ABC2_membrane"/>
    <property type="match status" value="1"/>
</dbReference>
<keyword evidence="7 9" id="KW-1133">Transmembrane helix</keyword>
<evidence type="ECO:0000256" key="7">
    <source>
        <dbReference type="ARBA" id="ARBA00022989"/>
    </source>
</evidence>
<keyword evidence="3" id="KW-0813">Transport</keyword>
<dbReference type="PROSITE" id="PS50893">
    <property type="entry name" value="ABC_TRANSPORTER_2"/>
    <property type="match status" value="1"/>
</dbReference>
<evidence type="ECO:0000256" key="3">
    <source>
        <dbReference type="ARBA" id="ARBA00022448"/>
    </source>
</evidence>
<dbReference type="SUPFAM" id="SSF52540">
    <property type="entry name" value="P-loop containing nucleoside triphosphate hydrolases"/>
    <property type="match status" value="1"/>
</dbReference>
<dbReference type="FunFam" id="3.40.50.300:FF:001276">
    <property type="entry name" value="Uncharacterized protein, isoform A"/>
    <property type="match status" value="1"/>
</dbReference>
<dbReference type="InterPro" id="IPR003439">
    <property type="entry name" value="ABC_transporter-like_ATP-bd"/>
</dbReference>
<dbReference type="AlphaFoldDB" id="A0A7J7JU31"/>
<evidence type="ECO:0000256" key="2">
    <source>
        <dbReference type="ARBA" id="ARBA00005814"/>
    </source>
</evidence>
<feature type="transmembrane region" description="Helical" evidence="9">
    <location>
        <begin position="393"/>
        <end position="411"/>
    </location>
</feature>
<proteinExistence type="inferred from homology"/>
<dbReference type="InterPro" id="IPR027417">
    <property type="entry name" value="P-loop_NTPase"/>
</dbReference>